<dbReference type="AlphaFoldDB" id="A0A9Q1R0K3"/>
<dbReference type="Proteomes" id="UP001152561">
    <property type="component" value="Unassembled WGS sequence"/>
</dbReference>
<accession>A0A9Q1R0K3</accession>
<organism evidence="2 3">
    <name type="scientific">Anisodus acutangulus</name>
    <dbReference type="NCBI Taxonomy" id="402998"/>
    <lineage>
        <taxon>Eukaryota</taxon>
        <taxon>Viridiplantae</taxon>
        <taxon>Streptophyta</taxon>
        <taxon>Embryophyta</taxon>
        <taxon>Tracheophyta</taxon>
        <taxon>Spermatophyta</taxon>
        <taxon>Magnoliopsida</taxon>
        <taxon>eudicotyledons</taxon>
        <taxon>Gunneridae</taxon>
        <taxon>Pentapetalae</taxon>
        <taxon>asterids</taxon>
        <taxon>lamiids</taxon>
        <taxon>Solanales</taxon>
        <taxon>Solanaceae</taxon>
        <taxon>Solanoideae</taxon>
        <taxon>Hyoscyameae</taxon>
        <taxon>Anisodus</taxon>
    </lineage>
</organism>
<proteinExistence type="predicted"/>
<protein>
    <submittedName>
        <fullName evidence="2">Uncharacterized protein</fullName>
    </submittedName>
</protein>
<comment type="caution">
    <text evidence="2">The sequence shown here is derived from an EMBL/GenBank/DDBJ whole genome shotgun (WGS) entry which is preliminary data.</text>
</comment>
<reference evidence="3" key="1">
    <citation type="journal article" date="2023" name="Proc. Natl. Acad. Sci. U.S.A.">
        <title>Genomic and structural basis for evolution of tropane alkaloid biosynthesis.</title>
        <authorList>
            <person name="Wanga Y.-J."/>
            <person name="Taina T."/>
            <person name="Yua J.-Y."/>
            <person name="Lia J."/>
            <person name="Xua B."/>
            <person name="Chenc J."/>
            <person name="D'Auriad J.C."/>
            <person name="Huanga J.-P."/>
            <person name="Huanga S.-X."/>
        </authorList>
    </citation>
    <scope>NUCLEOTIDE SEQUENCE [LARGE SCALE GENOMIC DNA]</scope>
    <source>
        <strain evidence="3">cv. KIB-2019</strain>
    </source>
</reference>
<gene>
    <name evidence="2" type="ORF">K7X08_035386</name>
</gene>
<keyword evidence="3" id="KW-1185">Reference proteome</keyword>
<name>A0A9Q1R0K3_9SOLA</name>
<evidence type="ECO:0000256" key="1">
    <source>
        <dbReference type="SAM" id="Phobius"/>
    </source>
</evidence>
<evidence type="ECO:0000313" key="2">
    <source>
        <dbReference type="EMBL" id="KAJ8536985.1"/>
    </source>
</evidence>
<sequence>MLHVFPSQSNVVLFLSLEPATLSLSLPLASKSEFFSLPLLIPIFCVYIFTHISPKGKIICLADNWSCLCIVTELLSCII</sequence>
<keyword evidence="1" id="KW-0812">Transmembrane</keyword>
<keyword evidence="1" id="KW-0472">Membrane</keyword>
<keyword evidence="1" id="KW-1133">Transmembrane helix</keyword>
<feature type="transmembrane region" description="Helical" evidence="1">
    <location>
        <begin position="34"/>
        <end position="52"/>
    </location>
</feature>
<dbReference type="EMBL" id="JAJAGQ010000018">
    <property type="protein sequence ID" value="KAJ8536985.1"/>
    <property type="molecule type" value="Genomic_DNA"/>
</dbReference>
<evidence type="ECO:0000313" key="3">
    <source>
        <dbReference type="Proteomes" id="UP001152561"/>
    </source>
</evidence>